<dbReference type="SUPFAM" id="SSF52540">
    <property type="entry name" value="P-loop containing nucleoside triphosphate hydrolases"/>
    <property type="match status" value="1"/>
</dbReference>
<dbReference type="NCBIfam" id="TIGR00152">
    <property type="entry name" value="dephospho-CoA kinase"/>
    <property type="match status" value="1"/>
</dbReference>
<reference evidence="4" key="1">
    <citation type="submission" date="2022-11" db="UniProtKB">
        <authorList>
            <consortium name="WormBaseParasite"/>
        </authorList>
    </citation>
    <scope>IDENTIFICATION</scope>
</reference>
<proteinExistence type="predicted"/>
<evidence type="ECO:0000256" key="2">
    <source>
        <dbReference type="ARBA" id="ARBA00022840"/>
    </source>
</evidence>
<sequence>MLIVGLTGGIATGKSTVLAILKERNVEAIDADTISRDRRHFMYTQLLNIFNEDGTRVGRNKLGGIVFADPEKRKVLNRVIHLIVFRRIIAQILRNSFSGRAIVALDIPMLFENRTMLWFVLDIIAISCSPEVQPSLLLKRNPDLSRDVALS</sequence>
<name>A0A915EYU7_9CEST</name>
<accession>A0A915EYU7</accession>
<keyword evidence="1" id="KW-0547">Nucleotide-binding</keyword>
<dbReference type="WBParaSite" id="maker-E.canG7_contigs_4204-snap-gene-0.1-mRNA-1">
    <property type="protein sequence ID" value="maker-E.canG7_contigs_4204-snap-gene-0.1-mRNA-1"/>
    <property type="gene ID" value="EcG7_09926"/>
</dbReference>
<evidence type="ECO:0000313" key="4">
    <source>
        <dbReference type="WBParaSite" id="maker-E.canG7_contigs_4204-snap-gene-0.1-mRNA-1"/>
    </source>
</evidence>
<dbReference type="PROSITE" id="PS51219">
    <property type="entry name" value="DPCK"/>
    <property type="match status" value="1"/>
</dbReference>
<dbReference type="GO" id="GO:0015937">
    <property type="term" value="P:coenzyme A biosynthetic process"/>
    <property type="evidence" value="ECO:0007669"/>
    <property type="project" value="InterPro"/>
</dbReference>
<dbReference type="GO" id="GO:0005524">
    <property type="term" value="F:ATP binding"/>
    <property type="evidence" value="ECO:0007669"/>
    <property type="project" value="UniProtKB-KW"/>
</dbReference>
<organism evidence="3 4">
    <name type="scientific">Echinococcus canadensis</name>
    <dbReference type="NCBI Taxonomy" id="519352"/>
    <lineage>
        <taxon>Eukaryota</taxon>
        <taxon>Metazoa</taxon>
        <taxon>Spiralia</taxon>
        <taxon>Lophotrochozoa</taxon>
        <taxon>Platyhelminthes</taxon>
        <taxon>Cestoda</taxon>
        <taxon>Eucestoda</taxon>
        <taxon>Cyclophyllidea</taxon>
        <taxon>Taeniidae</taxon>
        <taxon>Echinococcus</taxon>
        <taxon>Echinococcus canadensis group</taxon>
    </lineage>
</organism>
<evidence type="ECO:0000313" key="3">
    <source>
        <dbReference type="Proteomes" id="UP000887562"/>
    </source>
</evidence>
<dbReference type="Proteomes" id="UP000887562">
    <property type="component" value="Unplaced"/>
</dbReference>
<dbReference type="Gene3D" id="3.40.50.300">
    <property type="entry name" value="P-loop containing nucleotide triphosphate hydrolases"/>
    <property type="match status" value="1"/>
</dbReference>
<protein>
    <submittedName>
        <fullName evidence="4">Dephospho-CoA kinase</fullName>
    </submittedName>
</protein>
<dbReference type="PANTHER" id="PTHR10695:SF46">
    <property type="entry name" value="BIFUNCTIONAL COENZYME A SYNTHASE-RELATED"/>
    <property type="match status" value="1"/>
</dbReference>
<evidence type="ECO:0000256" key="1">
    <source>
        <dbReference type="ARBA" id="ARBA00022741"/>
    </source>
</evidence>
<dbReference type="Pfam" id="PF01121">
    <property type="entry name" value="CoaE"/>
    <property type="match status" value="1"/>
</dbReference>
<dbReference type="CDD" id="cd02022">
    <property type="entry name" value="DPCK"/>
    <property type="match status" value="1"/>
</dbReference>
<dbReference type="PANTHER" id="PTHR10695">
    <property type="entry name" value="DEPHOSPHO-COA KINASE-RELATED"/>
    <property type="match status" value="1"/>
</dbReference>
<keyword evidence="2" id="KW-0067">ATP-binding</keyword>
<dbReference type="AlphaFoldDB" id="A0A915EYU7"/>
<dbReference type="InterPro" id="IPR001977">
    <property type="entry name" value="Depp_CoAkinase"/>
</dbReference>
<dbReference type="GO" id="GO:0004140">
    <property type="term" value="F:dephospho-CoA kinase activity"/>
    <property type="evidence" value="ECO:0007669"/>
    <property type="project" value="InterPro"/>
</dbReference>
<keyword evidence="3" id="KW-1185">Reference proteome</keyword>
<dbReference type="InterPro" id="IPR027417">
    <property type="entry name" value="P-loop_NTPase"/>
</dbReference>